<keyword evidence="1" id="KW-0472">Membrane</keyword>
<keyword evidence="4" id="KW-1185">Reference proteome</keyword>
<evidence type="ECO:0000259" key="2">
    <source>
        <dbReference type="Pfam" id="PF12158"/>
    </source>
</evidence>
<reference evidence="3 4" key="2">
    <citation type="submission" date="2019-09" db="EMBL/GenBank/DDBJ databases">
        <title>Mesorhizobium sp. MaA-C15 isolated from Microcystis aeruginosa.</title>
        <authorList>
            <person name="Jeong S.E."/>
            <person name="Jin H.M."/>
            <person name="Jeon C.O."/>
        </authorList>
    </citation>
    <scope>NUCLEOTIDE SEQUENCE [LARGE SCALE GENOMIC DNA]</scope>
    <source>
        <strain evidence="3 4">MaA-C15</strain>
    </source>
</reference>
<comment type="caution">
    <text evidence="3">The sequence shown here is derived from an EMBL/GenBank/DDBJ whole genome shotgun (WGS) entry which is preliminary data.</text>
</comment>
<evidence type="ECO:0000256" key="1">
    <source>
        <dbReference type="SAM" id="Phobius"/>
    </source>
</evidence>
<keyword evidence="1" id="KW-1133">Transmembrane helix</keyword>
<dbReference type="EMBL" id="VSZS01000065">
    <property type="protein sequence ID" value="TYR30834.1"/>
    <property type="molecule type" value="Genomic_DNA"/>
</dbReference>
<feature type="domain" description="DUF3592" evidence="2">
    <location>
        <begin position="58"/>
        <end position="150"/>
    </location>
</feature>
<protein>
    <submittedName>
        <fullName evidence="3">DUF3592 domain-containing protein</fullName>
    </submittedName>
</protein>
<evidence type="ECO:0000313" key="3">
    <source>
        <dbReference type="EMBL" id="TYR30834.1"/>
    </source>
</evidence>
<feature type="transmembrane region" description="Helical" evidence="1">
    <location>
        <begin position="20"/>
        <end position="40"/>
    </location>
</feature>
<reference evidence="3 4" key="1">
    <citation type="submission" date="2019-08" db="EMBL/GenBank/DDBJ databases">
        <authorList>
            <person name="Seo Y.L."/>
        </authorList>
    </citation>
    <scope>NUCLEOTIDE SEQUENCE [LARGE SCALE GENOMIC DNA]</scope>
    <source>
        <strain evidence="3 4">MaA-C15</strain>
    </source>
</reference>
<dbReference type="Proteomes" id="UP000323258">
    <property type="component" value="Unassembled WGS sequence"/>
</dbReference>
<accession>A0A5D4GRV6</accession>
<dbReference type="Pfam" id="PF12158">
    <property type="entry name" value="DUF3592"/>
    <property type="match status" value="1"/>
</dbReference>
<evidence type="ECO:0000313" key="4">
    <source>
        <dbReference type="Proteomes" id="UP000323258"/>
    </source>
</evidence>
<dbReference type="AlphaFoldDB" id="A0A5D4GRV6"/>
<proteinExistence type="predicted"/>
<feature type="transmembrane region" description="Helical" evidence="1">
    <location>
        <begin position="156"/>
        <end position="176"/>
    </location>
</feature>
<sequence length="185" mass="19936">MGTLSFGGTRAAHGVSRRPGMWAVTGLVLALAGAAILFTLPWQQAIIHLKASSWPSAQARIVSASLVEEHYAEPGSDAFSTELVLSVVYEFEVAGQTYAGYAASLDDRAAPHDRRLRTLYRRLLFARVTGRSVPAFHDPHDPEHAYLDTAFPAESAIWRGGVGLACLLVGLGLLVAPLRASNRRD</sequence>
<keyword evidence="1" id="KW-0812">Transmembrane</keyword>
<organism evidence="3 4">
    <name type="scientific">Neoaquamicrobium microcysteis</name>
    <dbReference type="NCBI Taxonomy" id="2682781"/>
    <lineage>
        <taxon>Bacteria</taxon>
        <taxon>Pseudomonadati</taxon>
        <taxon>Pseudomonadota</taxon>
        <taxon>Alphaproteobacteria</taxon>
        <taxon>Hyphomicrobiales</taxon>
        <taxon>Phyllobacteriaceae</taxon>
        <taxon>Neoaquamicrobium</taxon>
    </lineage>
</organism>
<gene>
    <name evidence="3" type="ORF">FY036_15340</name>
</gene>
<name>A0A5D4GRV6_9HYPH</name>
<dbReference type="InterPro" id="IPR021994">
    <property type="entry name" value="DUF3592"/>
</dbReference>